<reference evidence="1 2" key="1">
    <citation type="submission" date="2020-10" db="EMBL/GenBank/DDBJ databases">
        <title>Sequencing the genomes of 1000 actinobacteria strains.</title>
        <authorList>
            <person name="Klenk H.-P."/>
        </authorList>
    </citation>
    <scope>NUCLEOTIDE SEQUENCE [LARGE SCALE GENOMIC DNA]</scope>
    <source>
        <strain evidence="1 2">DSM 46661</strain>
    </source>
</reference>
<proteinExistence type="predicted"/>
<dbReference type="Proteomes" id="UP000656548">
    <property type="component" value="Unassembled WGS sequence"/>
</dbReference>
<name>A0ABR9KX74_9PSEU</name>
<sequence length="58" mass="6451">MLVNPELVELGIFEPAEQAEIVAVLEEKSRRKARGSNQPYPFSGVLVCPECLEPLWAP</sequence>
<evidence type="ECO:0000313" key="2">
    <source>
        <dbReference type="Proteomes" id="UP000656548"/>
    </source>
</evidence>
<dbReference type="RefSeq" id="WP_192740896.1">
    <property type="nucleotide sequence ID" value="NZ_JADBEJ010000001.1"/>
</dbReference>
<comment type="caution">
    <text evidence="1">The sequence shown here is derived from an EMBL/GenBank/DDBJ whole genome shotgun (WGS) entry which is preliminary data.</text>
</comment>
<evidence type="ECO:0000313" key="1">
    <source>
        <dbReference type="EMBL" id="MBE1572973.1"/>
    </source>
</evidence>
<dbReference type="EMBL" id="JADBEJ010000001">
    <property type="protein sequence ID" value="MBE1572973.1"/>
    <property type="molecule type" value="Genomic_DNA"/>
</dbReference>
<gene>
    <name evidence="1" type="ORF">H4W30_000002</name>
</gene>
<keyword evidence="2" id="KW-1185">Reference proteome</keyword>
<accession>A0ABR9KX74</accession>
<protein>
    <submittedName>
        <fullName evidence="1">Uncharacterized protein</fullName>
    </submittedName>
</protein>
<organism evidence="1 2">
    <name type="scientific">Amycolatopsis roodepoortensis</name>
    <dbReference type="NCBI Taxonomy" id="700274"/>
    <lineage>
        <taxon>Bacteria</taxon>
        <taxon>Bacillati</taxon>
        <taxon>Actinomycetota</taxon>
        <taxon>Actinomycetes</taxon>
        <taxon>Pseudonocardiales</taxon>
        <taxon>Pseudonocardiaceae</taxon>
        <taxon>Amycolatopsis</taxon>
    </lineage>
</organism>